<comment type="similarity">
    <text evidence="1">Belongs to the BlaI transcriptional regulatory family.</text>
</comment>
<dbReference type="InterPro" id="IPR005650">
    <property type="entry name" value="BlaI_family"/>
</dbReference>
<evidence type="ECO:0000313" key="5">
    <source>
        <dbReference type="EMBL" id="MFD1672602.1"/>
    </source>
</evidence>
<dbReference type="NCBIfam" id="TIGR02698">
    <property type="entry name" value="CopY_TcrY"/>
    <property type="match status" value="1"/>
</dbReference>
<evidence type="ECO:0000313" key="6">
    <source>
        <dbReference type="Proteomes" id="UP001597267"/>
    </source>
</evidence>
<evidence type="ECO:0000256" key="1">
    <source>
        <dbReference type="ARBA" id="ARBA00011046"/>
    </source>
</evidence>
<evidence type="ECO:0000256" key="4">
    <source>
        <dbReference type="ARBA" id="ARBA00023163"/>
    </source>
</evidence>
<dbReference type="SUPFAM" id="SSF46785">
    <property type="entry name" value="Winged helix' DNA-binding domain"/>
    <property type="match status" value="1"/>
</dbReference>
<evidence type="ECO:0000256" key="3">
    <source>
        <dbReference type="ARBA" id="ARBA00023125"/>
    </source>
</evidence>
<keyword evidence="2" id="KW-0805">Transcription regulation</keyword>
<proteinExistence type="inferred from homology"/>
<accession>A0ABW4J8S9</accession>
<dbReference type="InterPro" id="IPR036390">
    <property type="entry name" value="WH_DNA-bd_sf"/>
</dbReference>
<dbReference type="PIRSF" id="PIRSF019455">
    <property type="entry name" value="CopR_AtkY"/>
    <property type="match status" value="1"/>
</dbReference>
<dbReference type="Proteomes" id="UP001597267">
    <property type="component" value="Unassembled WGS sequence"/>
</dbReference>
<keyword evidence="4" id="KW-0804">Transcription</keyword>
<comment type="caution">
    <text evidence="5">The sequence shown here is derived from an EMBL/GenBank/DDBJ whole genome shotgun (WGS) entry which is preliminary data.</text>
</comment>
<dbReference type="InterPro" id="IPR036388">
    <property type="entry name" value="WH-like_DNA-bd_sf"/>
</dbReference>
<protein>
    <submittedName>
        <fullName evidence="5">CopY/TcrY family copper transport repressor</fullName>
    </submittedName>
</protein>
<dbReference type="RefSeq" id="WP_125711843.1">
    <property type="nucleotide sequence ID" value="NZ_JBHTOP010000026.1"/>
</dbReference>
<reference evidence="6" key="1">
    <citation type="journal article" date="2019" name="Int. J. Syst. Evol. Microbiol.">
        <title>The Global Catalogue of Microorganisms (GCM) 10K type strain sequencing project: providing services to taxonomists for standard genome sequencing and annotation.</title>
        <authorList>
            <consortium name="The Broad Institute Genomics Platform"/>
            <consortium name="The Broad Institute Genome Sequencing Center for Infectious Disease"/>
            <person name="Wu L."/>
            <person name="Ma J."/>
        </authorList>
    </citation>
    <scope>NUCLEOTIDE SEQUENCE [LARGE SCALE GENOMIC DNA]</scope>
    <source>
        <strain evidence="6">CCM 8896</strain>
    </source>
</reference>
<dbReference type="InterPro" id="IPR014071">
    <property type="entry name" value="Cu_transp_CopY/TcrY"/>
</dbReference>
<organism evidence="5 6">
    <name type="scientific">Agrilactobacillus yilanensis</name>
    <dbReference type="NCBI Taxonomy" id="2485997"/>
    <lineage>
        <taxon>Bacteria</taxon>
        <taxon>Bacillati</taxon>
        <taxon>Bacillota</taxon>
        <taxon>Bacilli</taxon>
        <taxon>Lactobacillales</taxon>
        <taxon>Lactobacillaceae</taxon>
        <taxon>Agrilactobacillus</taxon>
    </lineage>
</organism>
<dbReference type="Gene3D" id="1.10.10.10">
    <property type="entry name" value="Winged helix-like DNA-binding domain superfamily/Winged helix DNA-binding domain"/>
    <property type="match status" value="1"/>
</dbReference>
<gene>
    <name evidence="5" type="ORF">ACFQ5M_10860</name>
</gene>
<dbReference type="Pfam" id="PF03965">
    <property type="entry name" value="Penicillinase_R"/>
    <property type="match status" value="1"/>
</dbReference>
<name>A0ABW4J8S9_9LACO</name>
<sequence length="146" mass="16374">MQVQTRIEISDAEWEVMRVVWSLGAATSHDMITALREKMNWKDATVKTLIGRLVKKGALTTEKKGRAFIYHPTIEEQAAIDDATTSLFHHLCRMRQGQAVSNLIDDLTLTQGDIERLQAQLAKKLETAPVGVTCDCLPADFEMQCD</sequence>
<keyword evidence="6" id="KW-1185">Reference proteome</keyword>
<dbReference type="EMBL" id="JBHTOP010000026">
    <property type="protein sequence ID" value="MFD1672602.1"/>
    <property type="molecule type" value="Genomic_DNA"/>
</dbReference>
<evidence type="ECO:0000256" key="2">
    <source>
        <dbReference type="ARBA" id="ARBA00023015"/>
    </source>
</evidence>
<keyword evidence="3" id="KW-0238">DNA-binding</keyword>